<dbReference type="AlphaFoldDB" id="A0A1I0ASD4"/>
<protein>
    <submittedName>
        <fullName evidence="3">Uncharacterized conserved protein</fullName>
    </submittedName>
</protein>
<dbReference type="EMBL" id="FOIE01000002">
    <property type="protein sequence ID" value="SES97323.1"/>
    <property type="molecule type" value="Genomic_DNA"/>
</dbReference>
<comment type="similarity">
    <text evidence="1">Belongs to the YciI family.</text>
</comment>
<feature type="domain" description="YCII-related" evidence="2">
    <location>
        <begin position="19"/>
        <end position="111"/>
    </location>
</feature>
<organism evidence="3 4">
    <name type="scientific">Geodermatophilus poikilotrophus</name>
    <dbReference type="NCBI Taxonomy" id="1333667"/>
    <lineage>
        <taxon>Bacteria</taxon>
        <taxon>Bacillati</taxon>
        <taxon>Actinomycetota</taxon>
        <taxon>Actinomycetes</taxon>
        <taxon>Geodermatophilales</taxon>
        <taxon>Geodermatophilaceae</taxon>
        <taxon>Geodermatophilus</taxon>
    </lineage>
</organism>
<dbReference type="InterPro" id="IPR005545">
    <property type="entry name" value="YCII"/>
</dbReference>
<dbReference type="RefSeq" id="WP_091440001.1">
    <property type="nucleotide sequence ID" value="NZ_FOIE01000002.1"/>
</dbReference>
<dbReference type="Proteomes" id="UP000198507">
    <property type="component" value="Unassembled WGS sequence"/>
</dbReference>
<sequence length="116" mass="12251">MPQYLLSLIQPDGPVPPPEVLEPIMRDVAAVTERMHAAGAWVFSAGLHPAETATVVRPAGEDFLVTDGPYAEAKEHVGGFTVVEAEDLDAALAWGREVARATTLPVEVRPVASPGV</sequence>
<evidence type="ECO:0000256" key="1">
    <source>
        <dbReference type="ARBA" id="ARBA00007689"/>
    </source>
</evidence>
<name>A0A1I0ASD4_9ACTN</name>
<reference evidence="4" key="1">
    <citation type="submission" date="2016-10" db="EMBL/GenBank/DDBJ databases">
        <authorList>
            <person name="Varghese N."/>
            <person name="Submissions S."/>
        </authorList>
    </citation>
    <scope>NUCLEOTIDE SEQUENCE [LARGE SCALE GENOMIC DNA]</scope>
    <source>
        <strain evidence="4">DSM 44209</strain>
    </source>
</reference>
<dbReference type="Gene3D" id="3.30.70.1060">
    <property type="entry name" value="Dimeric alpha+beta barrel"/>
    <property type="match status" value="1"/>
</dbReference>
<evidence type="ECO:0000313" key="3">
    <source>
        <dbReference type="EMBL" id="SES97323.1"/>
    </source>
</evidence>
<evidence type="ECO:0000259" key="2">
    <source>
        <dbReference type="Pfam" id="PF03795"/>
    </source>
</evidence>
<dbReference type="OrthoDB" id="668782at2"/>
<dbReference type="Pfam" id="PF03795">
    <property type="entry name" value="YCII"/>
    <property type="match status" value="1"/>
</dbReference>
<proteinExistence type="inferred from homology"/>
<dbReference type="SUPFAM" id="SSF54909">
    <property type="entry name" value="Dimeric alpha+beta barrel"/>
    <property type="match status" value="1"/>
</dbReference>
<dbReference type="PANTHER" id="PTHR35174:SF3">
    <property type="entry name" value="BLL7171 PROTEIN"/>
    <property type="match status" value="1"/>
</dbReference>
<evidence type="ECO:0000313" key="4">
    <source>
        <dbReference type="Proteomes" id="UP000198507"/>
    </source>
</evidence>
<keyword evidence="4" id="KW-1185">Reference proteome</keyword>
<dbReference type="PANTHER" id="PTHR35174">
    <property type="entry name" value="BLL7171 PROTEIN-RELATED"/>
    <property type="match status" value="1"/>
</dbReference>
<dbReference type="InterPro" id="IPR011008">
    <property type="entry name" value="Dimeric_a/b-barrel"/>
</dbReference>
<gene>
    <name evidence="3" type="ORF">SAMN04488546_0947</name>
</gene>
<accession>A0A1I0ASD4</accession>